<keyword evidence="4" id="KW-0460">Magnesium</keyword>
<dbReference type="PANTHER" id="PTHR23407">
    <property type="entry name" value="ATPASE INHIBITOR/5-FORMYLTETRAHYDROFOLATE CYCLO-LIGASE"/>
    <property type="match status" value="1"/>
</dbReference>
<dbReference type="Proteomes" id="UP000759443">
    <property type="component" value="Unassembled WGS sequence"/>
</dbReference>
<dbReference type="PANTHER" id="PTHR23407:SF1">
    <property type="entry name" value="5-FORMYLTETRAHYDROFOLATE CYCLO-LIGASE"/>
    <property type="match status" value="1"/>
</dbReference>
<dbReference type="Gene3D" id="3.40.50.10420">
    <property type="entry name" value="NagB/RpiA/CoA transferase-like"/>
    <property type="match status" value="1"/>
</dbReference>
<comment type="similarity">
    <text evidence="1 4">Belongs to the 5-formyltetrahydrofolate cyclo-ligase family.</text>
</comment>
<dbReference type="GO" id="GO:0030272">
    <property type="term" value="F:5-formyltetrahydrofolate cyclo-ligase activity"/>
    <property type="evidence" value="ECO:0007669"/>
    <property type="project" value="UniProtKB-EC"/>
</dbReference>
<proteinExistence type="inferred from homology"/>
<keyword evidence="6" id="KW-1185">Reference proteome</keyword>
<dbReference type="SUPFAM" id="SSF100950">
    <property type="entry name" value="NagB/RpiA/CoA transferase-like"/>
    <property type="match status" value="1"/>
</dbReference>
<evidence type="ECO:0000256" key="1">
    <source>
        <dbReference type="ARBA" id="ARBA00010638"/>
    </source>
</evidence>
<gene>
    <name evidence="5" type="ORF">J2Z17_000285</name>
</gene>
<dbReference type="EMBL" id="JAGGJU010000001">
    <property type="protein sequence ID" value="MBP1848868.1"/>
    <property type="molecule type" value="Genomic_DNA"/>
</dbReference>
<keyword evidence="3 4" id="KW-0067">ATP-binding</keyword>
<dbReference type="InterPro" id="IPR002698">
    <property type="entry name" value="FTHF_cligase"/>
</dbReference>
<evidence type="ECO:0000256" key="2">
    <source>
        <dbReference type="ARBA" id="ARBA00022741"/>
    </source>
</evidence>
<comment type="cofactor">
    <cofactor evidence="4">
        <name>Mg(2+)</name>
        <dbReference type="ChEBI" id="CHEBI:18420"/>
    </cofactor>
</comment>
<evidence type="ECO:0000256" key="3">
    <source>
        <dbReference type="ARBA" id="ARBA00022840"/>
    </source>
</evidence>
<keyword evidence="5" id="KW-0436">Ligase</keyword>
<dbReference type="NCBIfam" id="TIGR02727">
    <property type="entry name" value="MTHFS_bact"/>
    <property type="match status" value="1"/>
</dbReference>
<dbReference type="InterPro" id="IPR037171">
    <property type="entry name" value="NagB/RpiA_transferase-like"/>
</dbReference>
<dbReference type="Pfam" id="PF01812">
    <property type="entry name" value="5-FTHF_cyc-lig"/>
    <property type="match status" value="1"/>
</dbReference>
<evidence type="ECO:0000313" key="5">
    <source>
        <dbReference type="EMBL" id="MBP1848868.1"/>
    </source>
</evidence>
<reference evidence="5 6" key="1">
    <citation type="submission" date="2021-03" db="EMBL/GenBank/DDBJ databases">
        <title>Genomic Encyclopedia of Type Strains, Phase IV (KMG-IV): sequencing the most valuable type-strain genomes for metagenomic binning, comparative biology and taxonomic classification.</title>
        <authorList>
            <person name="Goeker M."/>
        </authorList>
    </citation>
    <scope>NUCLEOTIDE SEQUENCE [LARGE SCALE GENOMIC DNA]</scope>
    <source>
        <strain evidence="5 6">DSM 21600</strain>
    </source>
</reference>
<dbReference type="PIRSF" id="PIRSF006806">
    <property type="entry name" value="FTHF_cligase"/>
    <property type="match status" value="1"/>
</dbReference>
<evidence type="ECO:0000256" key="4">
    <source>
        <dbReference type="RuleBase" id="RU361279"/>
    </source>
</evidence>
<accession>A0ABS4DT51</accession>
<sequence length="195" mass="21161">MSNRELKAHLRRDRLGLRDSLAIDRRIEASLHIADHAAAGIEVLPGEIVSGFYPLGSEVDVRPLMALLKDKGARLALPVVLDRQTIVFRELLPGAELTDTGFGTRGPGPEAPVVDPDTMLVPLSAFDHRGHRIGYGAGHYDRAIARLIEKDSAPRLIGIAFDCQEVPEVPFEPHDVGLHAIVTESGMRTIAAGQE</sequence>
<keyword evidence="4" id="KW-0479">Metal-binding</keyword>
<comment type="caution">
    <text evidence="5">The sequence shown here is derived from an EMBL/GenBank/DDBJ whole genome shotgun (WGS) entry which is preliminary data.</text>
</comment>
<name>A0ABS4DT51_9HYPH</name>
<dbReference type="EC" id="6.3.3.2" evidence="4"/>
<evidence type="ECO:0000313" key="6">
    <source>
        <dbReference type="Proteomes" id="UP000759443"/>
    </source>
</evidence>
<organism evidence="5 6">
    <name type="scientific">Rhizobium halophytocola</name>
    <dbReference type="NCBI Taxonomy" id="735519"/>
    <lineage>
        <taxon>Bacteria</taxon>
        <taxon>Pseudomonadati</taxon>
        <taxon>Pseudomonadota</taxon>
        <taxon>Alphaproteobacteria</taxon>
        <taxon>Hyphomicrobiales</taxon>
        <taxon>Rhizobiaceae</taxon>
        <taxon>Rhizobium/Agrobacterium group</taxon>
        <taxon>Rhizobium</taxon>
    </lineage>
</organism>
<dbReference type="RefSeq" id="WP_209941534.1">
    <property type="nucleotide sequence ID" value="NZ_JAGGJU010000001.1"/>
</dbReference>
<comment type="catalytic activity">
    <reaction evidence="4">
        <text>(6S)-5-formyl-5,6,7,8-tetrahydrofolate + ATP = (6R)-5,10-methenyltetrahydrofolate + ADP + phosphate</text>
        <dbReference type="Rhea" id="RHEA:10488"/>
        <dbReference type="ChEBI" id="CHEBI:30616"/>
        <dbReference type="ChEBI" id="CHEBI:43474"/>
        <dbReference type="ChEBI" id="CHEBI:57455"/>
        <dbReference type="ChEBI" id="CHEBI:57457"/>
        <dbReference type="ChEBI" id="CHEBI:456216"/>
        <dbReference type="EC" id="6.3.3.2"/>
    </reaction>
</comment>
<protein>
    <recommendedName>
        <fullName evidence="4">5-formyltetrahydrofolate cyclo-ligase</fullName>
        <ecNumber evidence="4">6.3.3.2</ecNumber>
    </recommendedName>
</protein>
<keyword evidence="2 4" id="KW-0547">Nucleotide-binding</keyword>
<dbReference type="InterPro" id="IPR024185">
    <property type="entry name" value="FTHF_cligase-like_sf"/>
</dbReference>